<dbReference type="EMBL" id="CADCXU010011179">
    <property type="protein sequence ID" value="CAB0001596.1"/>
    <property type="molecule type" value="Genomic_DNA"/>
</dbReference>
<dbReference type="PROSITE" id="PS50011">
    <property type="entry name" value="PROTEIN_KINASE_DOM"/>
    <property type="match status" value="1"/>
</dbReference>
<evidence type="ECO:0008006" key="13">
    <source>
        <dbReference type="Google" id="ProtNLM"/>
    </source>
</evidence>
<dbReference type="Pfam" id="PF00041">
    <property type="entry name" value="fn3"/>
    <property type="match status" value="1"/>
</dbReference>
<dbReference type="InterPro" id="IPR003598">
    <property type="entry name" value="Ig_sub2"/>
</dbReference>
<dbReference type="InterPro" id="IPR013783">
    <property type="entry name" value="Ig-like_fold"/>
</dbReference>
<dbReference type="SUPFAM" id="SSF56112">
    <property type="entry name" value="Protein kinase-like (PK-like)"/>
    <property type="match status" value="1"/>
</dbReference>
<dbReference type="GO" id="GO:0004672">
    <property type="term" value="F:protein kinase activity"/>
    <property type="evidence" value="ECO:0007669"/>
    <property type="project" value="InterPro"/>
</dbReference>
<dbReference type="PROSITE" id="PS50835">
    <property type="entry name" value="IG_LIKE"/>
    <property type="match status" value="3"/>
</dbReference>
<dbReference type="InterPro" id="IPR011009">
    <property type="entry name" value="Kinase-like_dom_sf"/>
</dbReference>
<dbReference type="Gene3D" id="2.60.40.10">
    <property type="entry name" value="Immunoglobulins"/>
    <property type="match status" value="6"/>
</dbReference>
<dbReference type="CDD" id="cd00096">
    <property type="entry name" value="Ig"/>
    <property type="match status" value="1"/>
</dbReference>
<evidence type="ECO:0000313" key="12">
    <source>
        <dbReference type="Proteomes" id="UP000479000"/>
    </source>
</evidence>
<dbReference type="InterPro" id="IPR008271">
    <property type="entry name" value="Ser/Thr_kinase_AS"/>
</dbReference>
<dbReference type="PROSITE" id="PS00108">
    <property type="entry name" value="PROTEIN_KINASE_ST"/>
    <property type="match status" value="1"/>
</dbReference>
<feature type="domain" description="Ig-like" evidence="9">
    <location>
        <begin position="384"/>
        <end position="476"/>
    </location>
</feature>
<keyword evidence="2" id="KW-0677">Repeat</keyword>
<dbReference type="InterPro" id="IPR036179">
    <property type="entry name" value="Ig-like_dom_sf"/>
</dbReference>
<dbReference type="SMART" id="SM00409">
    <property type="entry name" value="IG"/>
    <property type="match status" value="4"/>
</dbReference>
<evidence type="ECO:0000259" key="8">
    <source>
        <dbReference type="PROSITE" id="PS50011"/>
    </source>
</evidence>
<evidence type="ECO:0000256" key="4">
    <source>
        <dbReference type="ARBA" id="ARBA00022840"/>
    </source>
</evidence>
<dbReference type="InterPro" id="IPR017441">
    <property type="entry name" value="Protein_kinase_ATP_BS"/>
</dbReference>
<evidence type="ECO:0000256" key="6">
    <source>
        <dbReference type="PROSITE-ProRule" id="PRU10141"/>
    </source>
</evidence>
<organism evidence="11 12">
    <name type="scientific">Nesidiocoris tenuis</name>
    <dbReference type="NCBI Taxonomy" id="355587"/>
    <lineage>
        <taxon>Eukaryota</taxon>
        <taxon>Metazoa</taxon>
        <taxon>Ecdysozoa</taxon>
        <taxon>Arthropoda</taxon>
        <taxon>Hexapoda</taxon>
        <taxon>Insecta</taxon>
        <taxon>Pterygota</taxon>
        <taxon>Neoptera</taxon>
        <taxon>Paraneoptera</taxon>
        <taxon>Hemiptera</taxon>
        <taxon>Heteroptera</taxon>
        <taxon>Panheteroptera</taxon>
        <taxon>Cimicomorpha</taxon>
        <taxon>Miridae</taxon>
        <taxon>Dicyphina</taxon>
        <taxon>Nesidiocoris</taxon>
    </lineage>
</organism>
<feature type="compositionally biased region" description="Polar residues" evidence="7">
    <location>
        <begin position="1034"/>
        <end position="1052"/>
    </location>
</feature>
<dbReference type="AlphaFoldDB" id="A0A6H5GE22"/>
<feature type="region of interest" description="Disordered" evidence="7">
    <location>
        <begin position="999"/>
        <end position="1053"/>
    </location>
</feature>
<evidence type="ECO:0000259" key="10">
    <source>
        <dbReference type="PROSITE" id="PS50853"/>
    </source>
</evidence>
<protein>
    <recommendedName>
        <fullName evidence="13">Myosin light chain kinase, smooth muscle</fullName>
    </recommendedName>
</protein>
<feature type="domain" description="Ig-like" evidence="9">
    <location>
        <begin position="286"/>
        <end position="373"/>
    </location>
</feature>
<dbReference type="PROSITE" id="PS00107">
    <property type="entry name" value="PROTEIN_KINASE_ATP"/>
    <property type="match status" value="1"/>
</dbReference>
<dbReference type="PANTHER" id="PTHR47633">
    <property type="entry name" value="IMMUNOGLOBULIN"/>
    <property type="match status" value="1"/>
</dbReference>
<dbReference type="GO" id="GO:0005524">
    <property type="term" value="F:ATP binding"/>
    <property type="evidence" value="ECO:0007669"/>
    <property type="project" value="UniProtKB-UniRule"/>
</dbReference>
<reference evidence="11 12" key="1">
    <citation type="submission" date="2020-02" db="EMBL/GenBank/DDBJ databases">
        <authorList>
            <person name="Ferguson B K."/>
        </authorList>
    </citation>
    <scope>NUCLEOTIDE SEQUENCE [LARGE SCALE GENOMIC DNA]</scope>
</reference>
<dbReference type="Gene3D" id="1.10.510.10">
    <property type="entry name" value="Transferase(Phosphotransferase) domain 1"/>
    <property type="match status" value="1"/>
</dbReference>
<dbReference type="CDD" id="cd00063">
    <property type="entry name" value="FN3"/>
    <property type="match status" value="1"/>
</dbReference>
<evidence type="ECO:0000313" key="11">
    <source>
        <dbReference type="EMBL" id="CAB0001596.1"/>
    </source>
</evidence>
<dbReference type="Gene3D" id="3.30.200.20">
    <property type="entry name" value="Phosphorylase Kinase, domain 1"/>
    <property type="match status" value="1"/>
</dbReference>
<comment type="similarity">
    <text evidence="1">Belongs to the protein kinase superfamily. CAMK Ser/Thr protein kinase family.</text>
</comment>
<dbReference type="SUPFAM" id="SSF49265">
    <property type="entry name" value="Fibronectin type III"/>
    <property type="match status" value="1"/>
</dbReference>
<sequence length="1166" mass="130917">MDIHPHVNQGEEIVMEIYSSNILRKLFRPYLHTIEIYIPTRECTQTVVDTLPIVTRPLVDAQATAGSVVVLECQFKGHPEPDFVWFKDNKGPYWRSADALAANDRQLRVSSLNRTAELSCGVTKFDSSAQQAATPSHQPLGTVFQYFQDFLPALTIEKPLISYPHLHPSNDTLRKLTEKKKLRNFLKIASTRMFNRYKDGKLIAFGKYIISEEEDVHALEFKNAVDADAGKYTVVLENHKGRVEASATLQVINHRKECKMVSDYYPMRRYREPRDKKIDRSDDFQPNSQQQPVQECRATEGSTFTLSCHVGSQSSATWYKDGEPVALDDRVKSWEEGGLARLELDALTPKDSGLYSCQLAKEWGLVQGLARLSVMALASEEIKPPIFTKGLPREIRAKEGNPCSIQATISGEEPLNVVWTRGDNEEIPDCEDMSHLDLGNGDIALRITDSFMEDAGLYTCTVYNKHGMAQSHTRLIVVEDGDDDGGVPAKILVGPQDCIALRSGKAVFTATYSGCPQPTLLWSKMGVELVCNDQVKITTDRDRGVTSLELNPVQADDSGKYVLTVYNHLATDYHFASLSVEGVPDPPANPPVVEARGDQVHVAWNSPHYDGGSMLTGYKIEMSETPDQWTTVADKCHSLSHMVGSLERGKTYTFRVRCQNVHGYSDPSRPSVPVFIRRMDRNSIKHGPVKFEDGTCLQERYERLEELGKGRYGVVHRIRDTITGEEYAAKTVRCIKKQDRDKVAQELDIMNSLRHPKLLQLVAAYENPRDVTLVLEYISGGELFERVVADDFTLTERDVILFVRQICEGVAYMHSQSVVHLDLKPENIMCTTRNSHDIKLIDFGLAQKLNEDTPVHVLFGTPEFIAPEIINYEPIGTLTDMWSVGVICYVLLSGLSPFMGDNDAETFANITRADFDFDDEAFDSISHTAKVFISELLVKRKEKRLTAEECLAHRWMCQEDTEMNRVALCTDKLKKFIIRRKWQKTGNAIRALGRMANLSAASRRGSQSPQLTTRSSSQDSSKSRGRQCSERSDSGFSDCSTTGSLTNQTSHSLTDKKFSISEETELPTSKVLNFDKTADQKFSLIEEAELPTDKVQNSDKTIDKKFSVPEETELPAIQSFNKSSVDGRLNITKIVEMPSPNPTFKVGKVSRSANGNIQKAFAFWNR</sequence>
<evidence type="ECO:0000256" key="3">
    <source>
        <dbReference type="ARBA" id="ARBA00022741"/>
    </source>
</evidence>
<feature type="compositionally biased region" description="Polar residues" evidence="7">
    <location>
        <begin position="1004"/>
        <end position="1014"/>
    </location>
</feature>
<dbReference type="SUPFAM" id="SSF48726">
    <property type="entry name" value="Immunoglobulin"/>
    <property type="match status" value="4"/>
</dbReference>
<dbReference type="SMART" id="SM00060">
    <property type="entry name" value="FN3"/>
    <property type="match status" value="1"/>
</dbReference>
<dbReference type="Pfam" id="PF07679">
    <property type="entry name" value="I-set"/>
    <property type="match status" value="5"/>
</dbReference>
<dbReference type="InterPro" id="IPR013098">
    <property type="entry name" value="Ig_I-set"/>
</dbReference>
<feature type="domain" description="Ig-like" evidence="9">
    <location>
        <begin position="52"/>
        <end position="136"/>
    </location>
</feature>
<dbReference type="SMART" id="SM00220">
    <property type="entry name" value="S_TKc"/>
    <property type="match status" value="1"/>
</dbReference>
<dbReference type="Pfam" id="PF00069">
    <property type="entry name" value="Pkinase"/>
    <property type="match status" value="1"/>
</dbReference>
<dbReference type="InterPro" id="IPR003961">
    <property type="entry name" value="FN3_dom"/>
</dbReference>
<evidence type="ECO:0000256" key="7">
    <source>
        <dbReference type="SAM" id="MobiDB-lite"/>
    </source>
</evidence>
<dbReference type="FunFam" id="1.10.510.10:FF:000175">
    <property type="entry name" value="Myosin light chain kinase, smooth muscle"/>
    <property type="match status" value="1"/>
</dbReference>
<dbReference type="Proteomes" id="UP000479000">
    <property type="component" value="Unassembled WGS sequence"/>
</dbReference>
<dbReference type="InterPro" id="IPR003599">
    <property type="entry name" value="Ig_sub"/>
</dbReference>
<keyword evidence="5" id="KW-0393">Immunoglobulin domain</keyword>
<dbReference type="GO" id="GO:0030154">
    <property type="term" value="P:cell differentiation"/>
    <property type="evidence" value="ECO:0007669"/>
    <property type="project" value="UniProtKB-ARBA"/>
</dbReference>
<proteinExistence type="inferred from homology"/>
<dbReference type="SMART" id="SM00408">
    <property type="entry name" value="IGc2"/>
    <property type="match status" value="2"/>
</dbReference>
<dbReference type="PANTHER" id="PTHR47633:SF7">
    <property type="entry name" value="TITIN HOMOLOG"/>
    <property type="match status" value="1"/>
</dbReference>
<dbReference type="PROSITE" id="PS50853">
    <property type="entry name" value="FN3"/>
    <property type="match status" value="1"/>
</dbReference>
<evidence type="ECO:0000256" key="5">
    <source>
        <dbReference type="ARBA" id="ARBA00023319"/>
    </source>
</evidence>
<keyword evidence="3 6" id="KW-0547">Nucleotide-binding</keyword>
<evidence type="ECO:0000259" key="9">
    <source>
        <dbReference type="PROSITE" id="PS50835"/>
    </source>
</evidence>
<name>A0A6H5GE22_9HEMI</name>
<keyword evidence="12" id="KW-1185">Reference proteome</keyword>
<evidence type="ECO:0000256" key="2">
    <source>
        <dbReference type="ARBA" id="ARBA00022737"/>
    </source>
</evidence>
<evidence type="ECO:0000256" key="1">
    <source>
        <dbReference type="ARBA" id="ARBA00006692"/>
    </source>
</evidence>
<keyword evidence="4 6" id="KW-0067">ATP-binding</keyword>
<gene>
    <name evidence="11" type="ORF">NTEN_LOCUS7383</name>
</gene>
<feature type="domain" description="Fibronectin type-III" evidence="10">
    <location>
        <begin position="586"/>
        <end position="679"/>
    </location>
</feature>
<accession>A0A6H5GE22</accession>
<dbReference type="InterPro" id="IPR036116">
    <property type="entry name" value="FN3_sf"/>
</dbReference>
<dbReference type="InterPro" id="IPR007110">
    <property type="entry name" value="Ig-like_dom"/>
</dbReference>
<dbReference type="InterPro" id="IPR000719">
    <property type="entry name" value="Prot_kinase_dom"/>
</dbReference>
<dbReference type="GO" id="GO:0009653">
    <property type="term" value="P:anatomical structure morphogenesis"/>
    <property type="evidence" value="ECO:0007669"/>
    <property type="project" value="UniProtKB-ARBA"/>
</dbReference>
<dbReference type="OrthoDB" id="10260894at2759"/>
<feature type="binding site" evidence="6">
    <location>
        <position position="737"/>
    </location>
    <ligand>
        <name>ATP</name>
        <dbReference type="ChEBI" id="CHEBI:30616"/>
    </ligand>
</feature>
<feature type="domain" description="Protein kinase" evidence="8">
    <location>
        <begin position="701"/>
        <end position="956"/>
    </location>
</feature>